<keyword evidence="2" id="KW-1185">Reference proteome</keyword>
<dbReference type="AlphaFoldDB" id="A0A6N7Q2U4"/>
<gene>
    <name evidence="1" type="ORF">GF068_39830</name>
</gene>
<dbReference type="Proteomes" id="UP000440224">
    <property type="component" value="Unassembled WGS sequence"/>
</dbReference>
<protein>
    <submittedName>
        <fullName evidence="1">Uncharacterized protein</fullName>
    </submittedName>
</protein>
<sequence length="120" mass="13418">MTAGAGEDRRSFASYGEILDVIDVGRVRITRRYGCIRRDQFEIATKEPFPPAFRDWLVSRGEVRERPALYVLEVPGAFQLTVAPRAGRAILMPRLATDLTWQAQAAREIAEVLDGMPLSA</sequence>
<comment type="caution">
    <text evidence="1">The sequence shown here is derived from an EMBL/GenBank/DDBJ whole genome shotgun (WGS) entry which is preliminary data.</text>
</comment>
<accession>A0A6N7Q2U4</accession>
<evidence type="ECO:0000313" key="2">
    <source>
        <dbReference type="Proteomes" id="UP000440224"/>
    </source>
</evidence>
<dbReference type="OrthoDB" id="5516703at2"/>
<dbReference type="RefSeq" id="WP_153824783.1">
    <property type="nucleotide sequence ID" value="NZ_WJIE01000023.1"/>
</dbReference>
<reference evidence="1 2" key="1">
    <citation type="submission" date="2019-10" db="EMBL/GenBank/DDBJ databases">
        <title>A soil myxobacterium in the family Polyangiaceae.</title>
        <authorList>
            <person name="Li Y."/>
            <person name="Wang J."/>
        </authorList>
    </citation>
    <scope>NUCLEOTIDE SEQUENCE [LARGE SCALE GENOMIC DNA]</scope>
    <source>
        <strain evidence="1 2">DSM 14734</strain>
    </source>
</reference>
<proteinExistence type="predicted"/>
<name>A0A6N7Q2U4_9BACT</name>
<evidence type="ECO:0000313" key="1">
    <source>
        <dbReference type="EMBL" id="MRG98017.1"/>
    </source>
</evidence>
<organism evidence="1 2">
    <name type="scientific">Polyangium spumosum</name>
    <dbReference type="NCBI Taxonomy" id="889282"/>
    <lineage>
        <taxon>Bacteria</taxon>
        <taxon>Pseudomonadati</taxon>
        <taxon>Myxococcota</taxon>
        <taxon>Polyangia</taxon>
        <taxon>Polyangiales</taxon>
        <taxon>Polyangiaceae</taxon>
        <taxon>Polyangium</taxon>
    </lineage>
</organism>
<dbReference type="EMBL" id="WJIE01000023">
    <property type="protein sequence ID" value="MRG98017.1"/>
    <property type="molecule type" value="Genomic_DNA"/>
</dbReference>